<sequence length="86" mass="9631">MTSIALTLIGKPGCHLCEDAKDTVTQVMGEYADRADITLEELSILDDSELHDRHWEEIPVLLVDGKQHTYWRVDAARLRAALDAAL</sequence>
<dbReference type="InterPro" id="IPR008554">
    <property type="entry name" value="Glutaredoxin-like"/>
</dbReference>
<dbReference type="PANTHER" id="PTHR33558">
    <property type="entry name" value="GLUTAREDOXIN-LIKE PROTEIN C5ORF63 HOMOLOG"/>
    <property type="match status" value="1"/>
</dbReference>
<gene>
    <name evidence="1" type="ORF">D9V34_15880</name>
</gene>
<organism evidence="1 2">
    <name type="scientific">Mycetocola lacteus</name>
    <dbReference type="NCBI Taxonomy" id="76637"/>
    <lineage>
        <taxon>Bacteria</taxon>
        <taxon>Bacillati</taxon>
        <taxon>Actinomycetota</taxon>
        <taxon>Actinomycetes</taxon>
        <taxon>Micrococcales</taxon>
        <taxon>Microbacteriaceae</taxon>
        <taxon>Mycetocola</taxon>
    </lineage>
</organism>
<dbReference type="OrthoDB" id="8779161at2"/>
<protein>
    <submittedName>
        <fullName evidence="1">Glutaredoxin family protein</fullName>
    </submittedName>
</protein>
<name>A0A3L7AIM2_9MICO</name>
<proteinExistence type="predicted"/>
<dbReference type="AlphaFoldDB" id="A0A3L7AIM2"/>
<keyword evidence="2" id="KW-1185">Reference proteome</keyword>
<dbReference type="InterPro" id="IPR036249">
    <property type="entry name" value="Thioredoxin-like_sf"/>
</dbReference>
<evidence type="ECO:0000313" key="2">
    <source>
        <dbReference type="Proteomes" id="UP000269438"/>
    </source>
</evidence>
<evidence type="ECO:0000313" key="1">
    <source>
        <dbReference type="EMBL" id="RLP79272.1"/>
    </source>
</evidence>
<dbReference type="InterPro" id="IPR052565">
    <property type="entry name" value="Glutaredoxin-like_YDR286C"/>
</dbReference>
<comment type="caution">
    <text evidence="1">The sequence shown here is derived from an EMBL/GenBank/DDBJ whole genome shotgun (WGS) entry which is preliminary data.</text>
</comment>
<dbReference type="Gene3D" id="3.40.30.10">
    <property type="entry name" value="Glutaredoxin"/>
    <property type="match status" value="1"/>
</dbReference>
<dbReference type="EMBL" id="RCUY01000015">
    <property type="protein sequence ID" value="RLP79272.1"/>
    <property type="molecule type" value="Genomic_DNA"/>
</dbReference>
<dbReference type="SUPFAM" id="SSF52833">
    <property type="entry name" value="Thioredoxin-like"/>
    <property type="match status" value="1"/>
</dbReference>
<reference evidence="1 2" key="1">
    <citation type="submission" date="2018-10" db="EMBL/GenBank/DDBJ databases">
        <authorList>
            <person name="Li J."/>
        </authorList>
    </citation>
    <scope>NUCLEOTIDE SEQUENCE [LARGE SCALE GENOMIC DNA]</scope>
    <source>
        <strain evidence="1 2">JCM 11654</strain>
    </source>
</reference>
<dbReference type="Pfam" id="PF05768">
    <property type="entry name" value="Glrx-like"/>
    <property type="match status" value="1"/>
</dbReference>
<dbReference type="RefSeq" id="WP_030149183.1">
    <property type="nucleotide sequence ID" value="NZ_RCUY01000015.1"/>
</dbReference>
<accession>A0A3L7AIM2</accession>
<dbReference type="Proteomes" id="UP000269438">
    <property type="component" value="Unassembled WGS sequence"/>
</dbReference>
<dbReference type="PANTHER" id="PTHR33558:SF1">
    <property type="entry name" value="GLUTAREDOXIN-LIKE PROTEIN C5ORF63 HOMOLOG"/>
    <property type="match status" value="1"/>
</dbReference>